<name>A0A1G2PGE6_9BACT</name>
<sequence>MQPEKNSGFSLLELLIVMGITVVIVLAAFINSSSGDRAQAIRLQSSDIALALAEARDKAAAAVPFNGAPVYGYGVFFSLTSPQSFVVYADINNNMICDDIACGCTSGCEREKVEVRILNSKTSLYGLSVGDPPTVAPGNAGNTMAVYFCPPNPNVFIFGASDTTGTNCSSVGATSQVRGDIYVGGKGGATDLNALGVVTVRKTGAVAIGFGISDTPQVGVPFTETTPAPAPNLNQVRYHWRNDSGAENANNSSTNGTENTPISGLAKASAKRLRIEVNNAGTANSSAVAYALQYRLKGSQCDSGGTWTTVPVTLTAANEHWQIAADSGNLIANASPTSNVAVSFGGTSDENIVFRAGYFMDTAGATPTLTLNMGEFTEIEYNLKATSYANDGKAYCFRVSNAGSVGNMSFSRYPEASIIGPNLTQLHYRWRNDNNSEVLATWAGPEDAKLNNMPRYKNIRLRMEVSNQGDGNSAAIPYRLEYAQRQGGSCGGGDETFLAVPTDTSAAWKISDSINLTDGTATTNVSGGLTDDAGHTFVAGQVKDNGNATTGITLSTTQLTEIEYSLQATSNALGGNFYCFRLTNAGSISAFTYKILPEVSVLTFPTVAVDTTYKYAWNDSVGWIDLRPDFSNNLYVHVGESDFYGYGKILSSPGYISFNCFTPNECLSSNYKVSRAANGDVSGWAWSENYGWISFNCLNTSSCATVNYKVNINSQTGVFTGWAWNDSIGWISFNCANIVNECTNSNYYTSLEVPTGETLFVNLSSTPSLGNVPITVSLWAAVTGSASGTINYKFDCTNDGTYDVVILNQSPSSGDASYTATNACTYNISAVYTAKVLVERGSSSNTNTVTINATQLFLPDLISQSLTYTPPSPNEDNSMTFSGTIKNDGNVASGTSSTSRLRIDINNDGGGISWDVVPATASTGTLIAGATEQETWSNVWTAVAGTHLFEICADNGGAISELNETNNCASQLFSVASLAPIVTTNAATSVTMTSATLNGSANPKGFSSTGWFRYSTTNPGTCNDTFGTRVPASGGTALGSGTSAVAYSQAASSLSAGATYYYCAIANNVYGTSFGTIQSFIAAVVPSAPTSLTAIDQNGQAALSWVAPASNGGSVISDYAIYRGTTSGTEIYLLNTGSTATTYTNTGLTNGTTYYYKVAAVNVVGTGAQSNEVSATPRLPIFTDTGFKTALAQAAVASGADDNNGFEITPTNTTANDAAYAESANTGTGNATDGCTTFNQSEDDAHDFYNFSFDTSIPAYATIDGIAATTIAKWSVQPGVNNLCLGLSWDGGTSWTAAYESTDLPTSDETSNYGSSSDKWGRSSWNISELGSTNFRLRVMIDPGGSDTTTAYLDYLAVKVYYTY</sequence>
<feature type="transmembrane region" description="Helical" evidence="3">
    <location>
        <begin position="12"/>
        <end position="30"/>
    </location>
</feature>
<dbReference type="PROSITE" id="PS00409">
    <property type="entry name" value="PROKAR_NTER_METHYL"/>
    <property type="match status" value="1"/>
</dbReference>
<proteinExistence type="predicted"/>
<dbReference type="SMART" id="SM00060">
    <property type="entry name" value="FN3"/>
    <property type="match status" value="1"/>
</dbReference>
<evidence type="ECO:0000259" key="4">
    <source>
        <dbReference type="PROSITE" id="PS50853"/>
    </source>
</evidence>
<evidence type="ECO:0000256" key="1">
    <source>
        <dbReference type="ARBA" id="ARBA00022737"/>
    </source>
</evidence>
<evidence type="ECO:0000256" key="2">
    <source>
        <dbReference type="SAM" id="MobiDB-lite"/>
    </source>
</evidence>
<dbReference type="PANTHER" id="PTHR13817">
    <property type="entry name" value="TITIN"/>
    <property type="match status" value="1"/>
</dbReference>
<reference evidence="5 6" key="1">
    <citation type="journal article" date="2016" name="Nat. Commun.">
        <title>Thousands of microbial genomes shed light on interconnected biogeochemical processes in an aquifer system.</title>
        <authorList>
            <person name="Anantharaman K."/>
            <person name="Brown C.T."/>
            <person name="Hug L.A."/>
            <person name="Sharon I."/>
            <person name="Castelle C.J."/>
            <person name="Probst A.J."/>
            <person name="Thomas B.C."/>
            <person name="Singh A."/>
            <person name="Wilkins M.J."/>
            <person name="Karaoz U."/>
            <person name="Brodie E.L."/>
            <person name="Williams K.H."/>
            <person name="Hubbard S.S."/>
            <person name="Banfield J.F."/>
        </authorList>
    </citation>
    <scope>NUCLEOTIDE SEQUENCE [LARGE SCALE GENOMIC DNA]</scope>
</reference>
<feature type="domain" description="Fibronectin type-III" evidence="4">
    <location>
        <begin position="1085"/>
        <end position="1180"/>
    </location>
</feature>
<dbReference type="Pfam" id="PF00041">
    <property type="entry name" value="fn3"/>
    <property type="match status" value="1"/>
</dbReference>
<dbReference type="Pfam" id="PF07963">
    <property type="entry name" value="N_methyl"/>
    <property type="match status" value="1"/>
</dbReference>
<dbReference type="Pfam" id="PF07705">
    <property type="entry name" value="CARDB"/>
    <property type="match status" value="1"/>
</dbReference>
<dbReference type="InterPro" id="IPR050964">
    <property type="entry name" value="Striated_Muscle_Regulatory"/>
</dbReference>
<organism evidence="5 6">
    <name type="scientific">Candidatus Terrybacteria bacterium RIFCSPHIGHO2_01_FULL_43_35</name>
    <dbReference type="NCBI Taxonomy" id="1802361"/>
    <lineage>
        <taxon>Bacteria</taxon>
        <taxon>Candidatus Terryibacteriota</taxon>
    </lineage>
</organism>
<dbReference type="PANTHER" id="PTHR13817:SF166">
    <property type="entry name" value="NEURONAL IGCAM-RELATED"/>
    <property type="match status" value="1"/>
</dbReference>
<dbReference type="InterPro" id="IPR036116">
    <property type="entry name" value="FN3_sf"/>
</dbReference>
<dbReference type="InterPro" id="IPR011635">
    <property type="entry name" value="CARDB"/>
</dbReference>
<dbReference type="InterPro" id="IPR012902">
    <property type="entry name" value="N_methyl_site"/>
</dbReference>
<evidence type="ECO:0000313" key="5">
    <source>
        <dbReference type="EMBL" id="OHA47367.1"/>
    </source>
</evidence>
<keyword evidence="3" id="KW-1133">Transmembrane helix</keyword>
<dbReference type="InterPro" id="IPR013783">
    <property type="entry name" value="Ig-like_fold"/>
</dbReference>
<keyword evidence="3" id="KW-0472">Membrane</keyword>
<dbReference type="Proteomes" id="UP000178869">
    <property type="component" value="Unassembled WGS sequence"/>
</dbReference>
<feature type="region of interest" description="Disordered" evidence="2">
    <location>
        <begin position="243"/>
        <end position="263"/>
    </location>
</feature>
<gene>
    <name evidence="5" type="ORF">A2828_02965</name>
</gene>
<dbReference type="InterPro" id="IPR003961">
    <property type="entry name" value="FN3_dom"/>
</dbReference>
<keyword evidence="3" id="KW-0812">Transmembrane</keyword>
<dbReference type="SUPFAM" id="SSF49265">
    <property type="entry name" value="Fibronectin type III"/>
    <property type="match status" value="1"/>
</dbReference>
<keyword evidence="1" id="KW-0677">Repeat</keyword>
<dbReference type="EMBL" id="MHSR01000001">
    <property type="protein sequence ID" value="OHA47367.1"/>
    <property type="molecule type" value="Genomic_DNA"/>
</dbReference>
<dbReference type="Gene3D" id="2.60.40.10">
    <property type="entry name" value="Immunoglobulins"/>
    <property type="match status" value="2"/>
</dbReference>
<dbReference type="CDD" id="cd00063">
    <property type="entry name" value="FN3"/>
    <property type="match status" value="1"/>
</dbReference>
<dbReference type="PROSITE" id="PS50853">
    <property type="entry name" value="FN3"/>
    <property type="match status" value="1"/>
</dbReference>
<protein>
    <recommendedName>
        <fullName evidence="4">Fibronectin type-III domain-containing protein</fullName>
    </recommendedName>
</protein>
<feature type="compositionally biased region" description="Polar residues" evidence="2">
    <location>
        <begin position="245"/>
        <end position="262"/>
    </location>
</feature>
<evidence type="ECO:0000313" key="6">
    <source>
        <dbReference type="Proteomes" id="UP000178869"/>
    </source>
</evidence>
<accession>A0A1G2PGE6</accession>
<evidence type="ECO:0000256" key="3">
    <source>
        <dbReference type="SAM" id="Phobius"/>
    </source>
</evidence>
<comment type="caution">
    <text evidence="5">The sequence shown here is derived from an EMBL/GenBank/DDBJ whole genome shotgun (WGS) entry which is preliminary data.</text>
</comment>